<keyword evidence="4" id="KW-0282">Flagellum</keyword>
<organism evidence="7 8">
    <name type="scientific">Gouania willdenowi</name>
    <name type="common">Blunt-snouted clingfish</name>
    <name type="synonym">Lepadogaster willdenowi</name>
    <dbReference type="NCBI Taxonomy" id="441366"/>
    <lineage>
        <taxon>Eukaryota</taxon>
        <taxon>Metazoa</taxon>
        <taxon>Chordata</taxon>
        <taxon>Craniata</taxon>
        <taxon>Vertebrata</taxon>
        <taxon>Euteleostomi</taxon>
        <taxon>Actinopterygii</taxon>
        <taxon>Neopterygii</taxon>
        <taxon>Teleostei</taxon>
        <taxon>Neoteleostei</taxon>
        <taxon>Acanthomorphata</taxon>
        <taxon>Ovalentaria</taxon>
        <taxon>Blenniimorphae</taxon>
        <taxon>Blenniiformes</taxon>
        <taxon>Gobiesocoidei</taxon>
        <taxon>Gobiesocidae</taxon>
        <taxon>Gobiesocinae</taxon>
        <taxon>Gouania</taxon>
    </lineage>
</organism>
<dbReference type="CTD" id="150483"/>
<dbReference type="RefSeq" id="XP_028310770.1">
    <property type="nucleotide sequence ID" value="XM_028454969.1"/>
</dbReference>
<evidence type="ECO:0000256" key="1">
    <source>
        <dbReference type="ARBA" id="ARBA00007209"/>
    </source>
</evidence>
<dbReference type="GO" id="GO:0060294">
    <property type="term" value="P:cilium movement involved in cell motility"/>
    <property type="evidence" value="ECO:0007669"/>
    <property type="project" value="UniProtKB-UniRule"/>
</dbReference>
<reference evidence="7" key="1">
    <citation type="submission" date="2020-06" db="EMBL/GenBank/DDBJ databases">
        <authorList>
            <consortium name="Wellcome Sanger Institute Data Sharing"/>
        </authorList>
    </citation>
    <scope>NUCLEOTIDE SEQUENCE [LARGE SCALE GENOMIC DNA]</scope>
</reference>
<comment type="subcellular location">
    <subcellularLocation>
        <location evidence="4">Cytoplasm</location>
        <location evidence="4">Cytoskeleton</location>
        <location evidence="4">Cilium axoneme</location>
    </subcellularLocation>
</comment>
<reference evidence="7" key="3">
    <citation type="submission" date="2025-09" db="UniProtKB">
        <authorList>
            <consortium name="Ensembl"/>
        </authorList>
    </citation>
    <scope>IDENTIFICATION</scope>
</reference>
<evidence type="ECO:0000256" key="3">
    <source>
        <dbReference type="ARBA" id="ARBA00023054"/>
    </source>
</evidence>
<feature type="region of interest" description="Disordered" evidence="6">
    <location>
        <begin position="64"/>
        <end position="88"/>
    </location>
</feature>
<dbReference type="AlphaFoldDB" id="A0A8C5D2Q5"/>
<reference evidence="7" key="2">
    <citation type="submission" date="2025-08" db="UniProtKB">
        <authorList>
            <consortium name="Ensembl"/>
        </authorList>
    </citation>
    <scope>IDENTIFICATION</scope>
</reference>
<evidence type="ECO:0000256" key="5">
    <source>
        <dbReference type="SAM" id="Coils"/>
    </source>
</evidence>
<keyword evidence="3 5" id="KW-0175">Coiled coil</keyword>
<dbReference type="PANTHER" id="PTHR19960:SF12">
    <property type="entry name" value="TEKTIN-4"/>
    <property type="match status" value="1"/>
</dbReference>
<protein>
    <recommendedName>
        <fullName evidence="4">Tektin</fullName>
    </recommendedName>
</protein>
<dbReference type="GO" id="GO:0005930">
    <property type="term" value="C:axoneme"/>
    <property type="evidence" value="ECO:0007669"/>
    <property type="project" value="UniProtKB-SubCell"/>
</dbReference>
<dbReference type="InterPro" id="IPR000435">
    <property type="entry name" value="Tektins"/>
</dbReference>
<dbReference type="Ensembl" id="ENSGWIT00000000567.1">
    <property type="protein sequence ID" value="ENSGWIP00000000510.1"/>
    <property type="gene ID" value="ENSGWIG00000000350.1"/>
</dbReference>
<name>A0A8C5D2Q5_GOUWI</name>
<dbReference type="GO" id="GO:0005634">
    <property type="term" value="C:nucleus"/>
    <property type="evidence" value="ECO:0007669"/>
    <property type="project" value="TreeGrafter"/>
</dbReference>
<feature type="coiled-coil region" evidence="5">
    <location>
        <begin position="384"/>
        <end position="411"/>
    </location>
</feature>
<dbReference type="GeneID" id="114468201"/>
<keyword evidence="4" id="KW-0966">Cell projection</keyword>
<evidence type="ECO:0000256" key="6">
    <source>
        <dbReference type="SAM" id="MobiDB-lite"/>
    </source>
</evidence>
<feature type="region of interest" description="Disordered" evidence="6">
    <location>
        <begin position="1"/>
        <end position="42"/>
    </location>
</feature>
<dbReference type="GO" id="GO:0015630">
    <property type="term" value="C:microtubule cytoskeleton"/>
    <property type="evidence" value="ECO:0007669"/>
    <property type="project" value="UniProtKB-UniRule"/>
</dbReference>
<dbReference type="PANTHER" id="PTHR19960">
    <property type="entry name" value="TEKTIN"/>
    <property type="match status" value="1"/>
</dbReference>
<dbReference type="GO" id="GO:0060271">
    <property type="term" value="P:cilium assembly"/>
    <property type="evidence" value="ECO:0007669"/>
    <property type="project" value="UniProtKB-UniRule"/>
</dbReference>
<dbReference type="Pfam" id="PF03148">
    <property type="entry name" value="Tektin"/>
    <property type="match status" value="1"/>
</dbReference>
<evidence type="ECO:0000256" key="2">
    <source>
        <dbReference type="ARBA" id="ARBA00022490"/>
    </source>
</evidence>
<gene>
    <name evidence="7" type="primary">tekt4</name>
</gene>
<comment type="similarity">
    <text evidence="1 4">Belongs to the tektin family.</text>
</comment>
<keyword evidence="8" id="KW-1185">Reference proteome</keyword>
<keyword evidence="4" id="KW-0969">Cilium</keyword>
<dbReference type="Proteomes" id="UP000694680">
    <property type="component" value="Chromosome 1"/>
</dbReference>
<accession>A0A8C5D2Q5</accession>
<dbReference type="OrthoDB" id="5788000at2759"/>
<evidence type="ECO:0000313" key="7">
    <source>
        <dbReference type="Ensembl" id="ENSGWIP00000000510.1"/>
    </source>
</evidence>
<keyword evidence="2" id="KW-0963">Cytoplasm</keyword>
<feature type="compositionally biased region" description="Polar residues" evidence="6">
    <location>
        <begin position="64"/>
        <end position="77"/>
    </location>
</feature>
<sequence>MEMSLNVVVPRPRCEGHPVATDPPPVHREAPQPSSGSATAGYRTAKYSTGEWFSNYLSNLQQAGTDRNQARSIQQESRTMKQDTESLALSRQAEGTRLLGERLQDIHYWKSELQRHIALLQAGTDTLVGLRTRLDRALDTTDTSYTIAMDNLNCRTRRLGSDLVRDAVEDELLKEVDLIRRVQEILKGTTVQVINQIKINRETKQTLEFDWSDKYMAHGFDERSGRHNNLSPDTRFHPSSATLQEQVCNPSTWTKFTQDNLAKAMQVELATNNLRLLVEQVLQDTTEDLRAQCCSVDRAFSQRCGDMCEAKFQLENKLSQVLELIGVQEKNIGMLQQAIHNKEAPLRVVQSRLYLRSLRPNMELCRDEPQISLENEVSQIDASLACLQQQLSEARDSLSNLEDSRVTLEKDLNGKTQSLFIDREKCMTQRRRYPTVSELSGY</sequence>
<dbReference type="InterPro" id="IPR048256">
    <property type="entry name" value="Tektin-like"/>
</dbReference>
<dbReference type="GO" id="GO:0036126">
    <property type="term" value="C:sperm flagellum"/>
    <property type="evidence" value="ECO:0007669"/>
    <property type="project" value="TreeGrafter"/>
</dbReference>
<evidence type="ECO:0000256" key="4">
    <source>
        <dbReference type="RuleBase" id="RU367040"/>
    </source>
</evidence>
<evidence type="ECO:0000313" key="8">
    <source>
        <dbReference type="Proteomes" id="UP000694680"/>
    </source>
</evidence>
<dbReference type="PRINTS" id="PR00511">
    <property type="entry name" value="TEKTIN"/>
</dbReference>
<dbReference type="RefSeq" id="XP_028310763.1">
    <property type="nucleotide sequence ID" value="XM_028454962.1"/>
</dbReference>
<proteinExistence type="inferred from homology"/>